<feature type="transmembrane region" description="Helical" evidence="5">
    <location>
        <begin position="40"/>
        <end position="60"/>
    </location>
</feature>
<evidence type="ECO:0000313" key="8">
    <source>
        <dbReference type="Proteomes" id="UP001306508"/>
    </source>
</evidence>
<keyword evidence="8" id="KW-1185">Reference proteome</keyword>
<evidence type="ECO:0000256" key="1">
    <source>
        <dbReference type="ARBA" id="ARBA00004370"/>
    </source>
</evidence>
<evidence type="ECO:0000256" key="4">
    <source>
        <dbReference type="ARBA" id="ARBA00023136"/>
    </source>
</evidence>
<comment type="subcellular location">
    <subcellularLocation>
        <location evidence="1">Membrane</location>
    </subcellularLocation>
</comment>
<dbReference type="GO" id="GO:0016491">
    <property type="term" value="F:oxidoreductase activity"/>
    <property type="evidence" value="ECO:0007669"/>
    <property type="project" value="InterPro"/>
</dbReference>
<proteinExistence type="predicted"/>
<evidence type="ECO:0000259" key="6">
    <source>
        <dbReference type="Pfam" id="PF04116"/>
    </source>
</evidence>
<evidence type="ECO:0000313" key="7">
    <source>
        <dbReference type="EMBL" id="KAK5773940.1"/>
    </source>
</evidence>
<keyword evidence="2 5" id="KW-0812">Transmembrane</keyword>
<protein>
    <recommendedName>
        <fullName evidence="6">Fatty acid hydroxylase domain-containing protein</fullName>
    </recommendedName>
</protein>
<organism evidence="7 8">
    <name type="scientific">Arxiozyma heterogenica</name>
    <dbReference type="NCBI Taxonomy" id="278026"/>
    <lineage>
        <taxon>Eukaryota</taxon>
        <taxon>Fungi</taxon>
        <taxon>Dikarya</taxon>
        <taxon>Ascomycota</taxon>
        <taxon>Saccharomycotina</taxon>
        <taxon>Saccharomycetes</taxon>
        <taxon>Saccharomycetales</taxon>
        <taxon>Saccharomycetaceae</taxon>
        <taxon>Arxiozyma</taxon>
    </lineage>
</organism>
<dbReference type="Pfam" id="PF04116">
    <property type="entry name" value="FA_hydroxylase"/>
    <property type="match status" value="1"/>
</dbReference>
<name>A0AAN8A7D5_9SACH</name>
<evidence type="ECO:0000256" key="3">
    <source>
        <dbReference type="ARBA" id="ARBA00022989"/>
    </source>
</evidence>
<dbReference type="InterPro" id="IPR050307">
    <property type="entry name" value="Sterol_Desaturase_Related"/>
</dbReference>
<reference evidence="8" key="1">
    <citation type="submission" date="2023-07" db="EMBL/GenBank/DDBJ databases">
        <title>A draft genome of Kazachstania heterogenica Y-27499.</title>
        <authorList>
            <person name="Donic C."/>
            <person name="Kralova J.S."/>
            <person name="Fidel L."/>
            <person name="Ben-Dor S."/>
            <person name="Jung S."/>
        </authorList>
    </citation>
    <scope>NUCLEOTIDE SEQUENCE [LARGE SCALE GENOMIC DNA]</scope>
    <source>
        <strain evidence="8">Y27499</strain>
    </source>
</reference>
<dbReference type="GO" id="GO:0005506">
    <property type="term" value="F:iron ion binding"/>
    <property type="evidence" value="ECO:0007669"/>
    <property type="project" value="InterPro"/>
</dbReference>
<dbReference type="Proteomes" id="UP001306508">
    <property type="component" value="Unassembled WGS sequence"/>
</dbReference>
<accession>A0AAN8A7D5</accession>
<feature type="domain" description="Fatty acid hydroxylase" evidence="6">
    <location>
        <begin position="161"/>
        <end position="296"/>
    </location>
</feature>
<dbReference type="GO" id="GO:0016020">
    <property type="term" value="C:membrane"/>
    <property type="evidence" value="ECO:0007669"/>
    <property type="project" value="UniProtKB-SubCell"/>
</dbReference>
<evidence type="ECO:0000256" key="5">
    <source>
        <dbReference type="SAM" id="Phobius"/>
    </source>
</evidence>
<dbReference type="InterPro" id="IPR006694">
    <property type="entry name" value="Fatty_acid_hydroxylase"/>
</dbReference>
<dbReference type="AlphaFoldDB" id="A0AAN8A7D5"/>
<dbReference type="GO" id="GO:0008610">
    <property type="term" value="P:lipid biosynthetic process"/>
    <property type="evidence" value="ECO:0007669"/>
    <property type="project" value="InterPro"/>
</dbReference>
<sequence>MNNATFNSTIKLHETLWSSTEPVIQLTERPTLIEGIPDGILALIAPVVAYWTFSLFFYILDVFKLAEKYRIHPSEEMLKRNKAGRLEVLREVILQHIIQSIVGYAAYVFDGPEVTGYELNSMWHLKQWLYRIMGPQLVNTYIPDNYIYYFYTYGFSCIKIFAAFAFIDTWQFTLHYAMHYYSALYKRFHSRHHQLYVPYAYGALFNNPFEGFLLDTCGTGIAMLLTRLTQREQIVLFTLATLKTVDDHCGFLLPIDPFQLIFPNNAIYHDIHHQEWGLKFNYAQPFFTFWDTLFGTRFPAMETELKNKNGKSVSIEQYKAFLQNRGKERAEKLAKLKETLAKDN</sequence>
<dbReference type="PANTHER" id="PTHR11863">
    <property type="entry name" value="STEROL DESATURASE"/>
    <property type="match status" value="1"/>
</dbReference>
<comment type="caution">
    <text evidence="7">The sequence shown here is derived from an EMBL/GenBank/DDBJ whole genome shotgun (WGS) entry which is preliminary data.</text>
</comment>
<evidence type="ECO:0000256" key="2">
    <source>
        <dbReference type="ARBA" id="ARBA00022692"/>
    </source>
</evidence>
<keyword evidence="3 5" id="KW-1133">Transmembrane helix</keyword>
<dbReference type="EMBL" id="JAWIZZ010000059">
    <property type="protein sequence ID" value="KAK5773940.1"/>
    <property type="molecule type" value="Genomic_DNA"/>
</dbReference>
<gene>
    <name evidence="7" type="ORF">RI543_004694</name>
</gene>
<keyword evidence="4 5" id="KW-0472">Membrane</keyword>
<feature type="transmembrane region" description="Helical" evidence="5">
    <location>
        <begin position="146"/>
        <end position="167"/>
    </location>
</feature>